<evidence type="ECO:0000313" key="9">
    <source>
        <dbReference type="Proteomes" id="UP000319728"/>
    </source>
</evidence>
<sequence length="447" mass="47129">MNSVHSDLRVAIVVADIAIVLIVGSLLVMLLRRLKQPPVIGEITAGIVLGPSILGLLPWDITGLLFPVELRPHLSMISQVGLLLFMFMVGWEFNGGLIKRGSGAIASVSFWAFVLPLALGLGTAALLYQRHDVVDGKHVPFWYFAAFLGIAMSITAFPVLARILHDTGLAGTRIGALTLASAALEDVMAWILLAVMVVGFTASGGVATLVTVLGLFLLYVVVMVLVVRPLLHRLVSRLTRGGQASPYLVPLIAAGAFLSAYATSWIGVHAIFGAFAFGLVMPRQPQALLAQALHIPLESGIRLLLPIFFIVTGLNVDISALGWTGLGELAVIMAAACVGKLLGASVPARLSGMSWRDSYSVGLLMNTRGLTELVILNIGVSLGVLDGEMFTMMVLMALITTAMAVPLLPRGLPRVPGNLFSIPPVTAPSGSAARPRPAEQEVTSGTS</sequence>
<gene>
    <name evidence="8" type="ORF">JD81_00029</name>
</gene>
<dbReference type="AlphaFoldDB" id="A0A562WA68"/>
<dbReference type="Pfam" id="PF00999">
    <property type="entry name" value="Na_H_Exchanger"/>
    <property type="match status" value="1"/>
</dbReference>
<keyword evidence="5" id="KW-0406">Ion transport</keyword>
<dbReference type="Gene3D" id="1.20.1530.20">
    <property type="match status" value="1"/>
</dbReference>
<dbReference type="InterPro" id="IPR050794">
    <property type="entry name" value="CPA2_transporter"/>
</dbReference>
<dbReference type="EMBL" id="VLLP01000001">
    <property type="protein sequence ID" value="TWJ26574.1"/>
    <property type="molecule type" value="Genomic_DNA"/>
</dbReference>
<keyword evidence="6" id="KW-0472">Membrane</keyword>
<dbReference type="PANTHER" id="PTHR32468:SF0">
    <property type="entry name" value="K(+)_H(+) ANTIPORTER 1"/>
    <property type="match status" value="1"/>
</dbReference>
<keyword evidence="9" id="KW-1185">Reference proteome</keyword>
<evidence type="ECO:0000256" key="6">
    <source>
        <dbReference type="ARBA" id="ARBA00023136"/>
    </source>
</evidence>
<evidence type="ECO:0000256" key="4">
    <source>
        <dbReference type="ARBA" id="ARBA00022989"/>
    </source>
</evidence>
<organism evidence="8 9">
    <name type="scientific">Micromonospora sagamiensis</name>
    <dbReference type="NCBI Taxonomy" id="47875"/>
    <lineage>
        <taxon>Bacteria</taxon>
        <taxon>Bacillati</taxon>
        <taxon>Actinomycetota</taxon>
        <taxon>Actinomycetes</taxon>
        <taxon>Micromonosporales</taxon>
        <taxon>Micromonosporaceae</taxon>
        <taxon>Micromonospora</taxon>
    </lineage>
</organism>
<dbReference type="PANTHER" id="PTHR32468">
    <property type="entry name" value="CATION/H + ANTIPORTER"/>
    <property type="match status" value="1"/>
</dbReference>
<dbReference type="InterPro" id="IPR006153">
    <property type="entry name" value="Cation/H_exchanger_TM"/>
</dbReference>
<evidence type="ECO:0000256" key="5">
    <source>
        <dbReference type="ARBA" id="ARBA00023065"/>
    </source>
</evidence>
<feature type="domain" description="Cation/H+ exchanger transmembrane" evidence="7">
    <location>
        <begin position="23"/>
        <end position="403"/>
    </location>
</feature>
<protein>
    <submittedName>
        <fullName evidence="8">Kef-type K+ transport system membrane component KefB</fullName>
    </submittedName>
</protein>
<comment type="subcellular location">
    <subcellularLocation>
        <location evidence="1">Membrane</location>
        <topology evidence="1">Multi-pass membrane protein</topology>
    </subcellularLocation>
</comment>
<evidence type="ECO:0000256" key="1">
    <source>
        <dbReference type="ARBA" id="ARBA00004141"/>
    </source>
</evidence>
<dbReference type="InterPro" id="IPR038770">
    <property type="entry name" value="Na+/solute_symporter_sf"/>
</dbReference>
<keyword evidence="3" id="KW-0812">Transmembrane</keyword>
<keyword evidence="4" id="KW-1133">Transmembrane helix</keyword>
<proteinExistence type="predicted"/>
<keyword evidence="2" id="KW-0813">Transport</keyword>
<comment type="caution">
    <text evidence="8">The sequence shown here is derived from an EMBL/GenBank/DDBJ whole genome shotgun (WGS) entry which is preliminary data.</text>
</comment>
<evidence type="ECO:0000259" key="7">
    <source>
        <dbReference type="Pfam" id="PF00999"/>
    </source>
</evidence>
<dbReference type="OrthoDB" id="9793589at2"/>
<evidence type="ECO:0000313" key="8">
    <source>
        <dbReference type="EMBL" id="TWJ26574.1"/>
    </source>
</evidence>
<accession>A0A562WA68</accession>
<dbReference type="GO" id="GO:0016020">
    <property type="term" value="C:membrane"/>
    <property type="evidence" value="ECO:0007669"/>
    <property type="project" value="UniProtKB-SubCell"/>
</dbReference>
<evidence type="ECO:0000256" key="3">
    <source>
        <dbReference type="ARBA" id="ARBA00022692"/>
    </source>
</evidence>
<dbReference type="Proteomes" id="UP000319728">
    <property type="component" value="Unassembled WGS sequence"/>
</dbReference>
<name>A0A562WA68_9ACTN</name>
<reference evidence="8 9" key="1">
    <citation type="submission" date="2019-07" db="EMBL/GenBank/DDBJ databases">
        <title>R&amp;d 2014.</title>
        <authorList>
            <person name="Klenk H.-P."/>
        </authorList>
    </citation>
    <scope>NUCLEOTIDE SEQUENCE [LARGE SCALE GENOMIC DNA]</scope>
    <source>
        <strain evidence="8 9">DSM 43912</strain>
    </source>
</reference>
<dbReference type="GO" id="GO:0015297">
    <property type="term" value="F:antiporter activity"/>
    <property type="evidence" value="ECO:0007669"/>
    <property type="project" value="InterPro"/>
</dbReference>
<evidence type="ECO:0000256" key="2">
    <source>
        <dbReference type="ARBA" id="ARBA00022448"/>
    </source>
</evidence>
<dbReference type="RefSeq" id="WP_145815084.1">
    <property type="nucleotide sequence ID" value="NZ_AP023438.1"/>
</dbReference>
<dbReference type="GO" id="GO:1902600">
    <property type="term" value="P:proton transmembrane transport"/>
    <property type="evidence" value="ECO:0007669"/>
    <property type="project" value="InterPro"/>
</dbReference>